<evidence type="ECO:0000313" key="1">
    <source>
        <dbReference type="EMBL" id="JAS98699.1"/>
    </source>
</evidence>
<organism evidence="1">
    <name type="scientific">Homalodisca liturata</name>
    <dbReference type="NCBI Taxonomy" id="320908"/>
    <lineage>
        <taxon>Eukaryota</taxon>
        <taxon>Metazoa</taxon>
        <taxon>Ecdysozoa</taxon>
        <taxon>Arthropoda</taxon>
        <taxon>Hexapoda</taxon>
        <taxon>Insecta</taxon>
        <taxon>Pterygota</taxon>
        <taxon>Neoptera</taxon>
        <taxon>Paraneoptera</taxon>
        <taxon>Hemiptera</taxon>
        <taxon>Auchenorrhyncha</taxon>
        <taxon>Membracoidea</taxon>
        <taxon>Cicadellidae</taxon>
        <taxon>Cicadellinae</taxon>
        <taxon>Proconiini</taxon>
        <taxon>Homalodisca</taxon>
    </lineage>
</organism>
<accession>A0A1B6JHT5</accession>
<sequence>MDRVGRGRSRGGRVLQVSELGRGMGHGKIMAGRGIYVVTDIDQMKSNIISDKTGSEPLEEQLSQLVKTETGCFIRITLDYFTSNSDTQYYTDKVMDKILKSRSSFMVEQVSMSFKLVTLLETYGEDIKKNMFFKLQNTFQDIQILMQDHDCLSEEERDKVRNVCELLGQLYFRFRIQLGFFKRYTVFVTPAIECMRFLLRLKGEKELAVLVKLVVLNYASLCEVSEKQVQESCSELNMEVRKALLQPDTTETVRTWLLCITDCIAYKGELLPELVKLYTELLGSSAIHTPPTHMLAEVPADLALSQAHMFSVPLDEYDKLRITPCRPQDG</sequence>
<reference evidence="1" key="1">
    <citation type="submission" date="2015-11" db="EMBL/GenBank/DDBJ databases">
        <title>De novo transcriptome assembly of four potential Pierce s Disease insect vectors from Arizona vineyards.</title>
        <authorList>
            <person name="Tassone E.E."/>
        </authorList>
    </citation>
    <scope>NUCLEOTIDE SEQUENCE</scope>
</reference>
<protein>
    <submittedName>
        <fullName evidence="1">Uncharacterized protein</fullName>
    </submittedName>
</protein>
<name>A0A1B6JHT5_9HEMI</name>
<gene>
    <name evidence="1" type="ORF">g.30965</name>
</gene>
<proteinExistence type="predicted"/>
<dbReference type="EMBL" id="GECU01009007">
    <property type="protein sequence ID" value="JAS98699.1"/>
    <property type="molecule type" value="Transcribed_RNA"/>
</dbReference>
<dbReference type="AlphaFoldDB" id="A0A1B6JHT5"/>